<sequence length="340" mass="35470">MEFARFGTTTWLDPIEVSHDPADLESGGWAVVLDFEGALTAVRFARRVEGGSPPGDHTRWPAVTGWSSSLGRSTYVAGVQEIRSRIAAGSVYQVNLTTMLQAPLPDDASLPDLAAVLARGNPAPFAGVVHVPSAGLDVVTASPERYVTRAGDLLCSSPIKGTAPTLGQMLAKDVAENVMIVDLVRNDLQQVCEPGSVVVQRLCAPEEHPGLVHLVSDVAGTLRVGTTWSDVLAASFPPGSVSGAPKSSALSTISALEPVPRGPYCGAVGWVDAEHPDGPSGELAVGIRTFYATVDPDGVRRLRFGTGAGITWASDPEGEWAECELKAQTLIGLASGRVGT</sequence>
<gene>
    <name evidence="2" type="ORF">EXU32_07500</name>
</gene>
<dbReference type="PANTHER" id="PTHR11236:SF50">
    <property type="entry name" value="AMINODEOXYCHORISMATE SYNTHASE COMPONENT 1"/>
    <property type="match status" value="1"/>
</dbReference>
<dbReference type="InterPro" id="IPR015890">
    <property type="entry name" value="Chorismate_C"/>
</dbReference>
<dbReference type="AlphaFoldDB" id="A0A4P6MWA4"/>
<dbReference type="RefSeq" id="WP_130629340.1">
    <property type="nucleotide sequence ID" value="NZ_CP036164.1"/>
</dbReference>
<dbReference type="InterPro" id="IPR005801">
    <property type="entry name" value="ADC_synthase"/>
</dbReference>
<organism evidence="2 3">
    <name type="scientific">Janibacter limosus</name>
    <dbReference type="NCBI Taxonomy" id="53458"/>
    <lineage>
        <taxon>Bacteria</taxon>
        <taxon>Bacillati</taxon>
        <taxon>Actinomycetota</taxon>
        <taxon>Actinomycetes</taxon>
        <taxon>Micrococcales</taxon>
        <taxon>Intrasporangiaceae</taxon>
        <taxon>Janibacter</taxon>
    </lineage>
</organism>
<evidence type="ECO:0000259" key="1">
    <source>
        <dbReference type="Pfam" id="PF00425"/>
    </source>
</evidence>
<dbReference type="STRING" id="1216970.GCA_001570985_03254"/>
<dbReference type="SUPFAM" id="SSF56322">
    <property type="entry name" value="ADC synthase"/>
    <property type="match status" value="1"/>
</dbReference>
<feature type="domain" description="Chorismate-utilising enzyme C-terminal" evidence="1">
    <location>
        <begin position="73"/>
        <end position="326"/>
    </location>
</feature>
<dbReference type="PRINTS" id="PR00095">
    <property type="entry name" value="ANTSNTHASEI"/>
</dbReference>
<dbReference type="Pfam" id="PF00425">
    <property type="entry name" value="Chorismate_bind"/>
    <property type="match status" value="1"/>
</dbReference>
<dbReference type="GO" id="GO:0046820">
    <property type="term" value="F:4-amino-4-deoxychorismate synthase activity"/>
    <property type="evidence" value="ECO:0007669"/>
    <property type="project" value="TreeGrafter"/>
</dbReference>
<dbReference type="Proteomes" id="UP000290408">
    <property type="component" value="Chromosome"/>
</dbReference>
<name>A0A4P6MWA4_9MICO</name>
<keyword evidence="3" id="KW-1185">Reference proteome</keyword>
<evidence type="ECO:0000313" key="2">
    <source>
        <dbReference type="EMBL" id="QBF46115.1"/>
    </source>
</evidence>
<dbReference type="EMBL" id="CP036164">
    <property type="protein sequence ID" value="QBF46115.1"/>
    <property type="molecule type" value="Genomic_DNA"/>
</dbReference>
<proteinExistence type="predicted"/>
<dbReference type="GO" id="GO:0000162">
    <property type="term" value="P:L-tryptophan biosynthetic process"/>
    <property type="evidence" value="ECO:0007669"/>
    <property type="project" value="TreeGrafter"/>
</dbReference>
<dbReference type="Gene3D" id="3.60.120.10">
    <property type="entry name" value="Anthranilate synthase"/>
    <property type="match status" value="1"/>
</dbReference>
<dbReference type="KEGG" id="jli:EXU32_07500"/>
<protein>
    <submittedName>
        <fullName evidence="2">Anthranilate synthase component I family protein</fullName>
    </submittedName>
</protein>
<dbReference type="PANTHER" id="PTHR11236">
    <property type="entry name" value="AMINOBENZOATE/ANTHRANILATE SYNTHASE"/>
    <property type="match status" value="1"/>
</dbReference>
<dbReference type="OrthoDB" id="3518032at2"/>
<reference evidence="2 3" key="1">
    <citation type="submission" date="2019-02" db="EMBL/GenBank/DDBJ databases">
        <title>Genomic data mining of an Antarctic deep-sea actinobacterium, Janibacterlimosus P3-3-X1.</title>
        <authorList>
            <person name="Liao L."/>
            <person name="Chen B."/>
        </authorList>
    </citation>
    <scope>NUCLEOTIDE SEQUENCE [LARGE SCALE GENOMIC DNA]</scope>
    <source>
        <strain evidence="2 3">P3-3-X1</strain>
    </source>
</reference>
<evidence type="ECO:0000313" key="3">
    <source>
        <dbReference type="Proteomes" id="UP000290408"/>
    </source>
</evidence>
<dbReference type="InterPro" id="IPR019999">
    <property type="entry name" value="Anth_synth_I-like"/>
</dbReference>
<accession>A0A4P6MWA4</accession>